<dbReference type="eggNOG" id="arCOG07288">
    <property type="taxonomic scope" value="Archaea"/>
</dbReference>
<dbReference type="KEGG" id="sso:SSO0792"/>
<name>Q7LXI1_SACS2</name>
<dbReference type="EnsemblBacteria" id="AAK41090">
    <property type="protein sequence ID" value="AAK41090"/>
    <property type="gene ID" value="SSO0792"/>
</dbReference>
<dbReference type="RefSeq" id="WP_010923085.1">
    <property type="nucleotide sequence ID" value="NC_002754.1"/>
</dbReference>
<dbReference type="PATRIC" id="fig|273057.12.peg.799"/>
<proteinExistence type="predicted"/>
<sequence length="139" mass="15438">MSEAVYTFDVTLIKPTVFKFTIGEEIVTVMLYLIPQAVIISEKEEEGKKLPSVVSMGTLTVVSNKPKMGELCSADKFSRHTPFIPKIEIVSNGVTEVKVNYMKIKISAKVTNVNVYPDLRDSLGNPCVNVSWIQLISVE</sequence>
<evidence type="ECO:0000313" key="1">
    <source>
        <dbReference type="EMBL" id="AAK41090.1"/>
    </source>
</evidence>
<reference evidence="2" key="1">
    <citation type="journal article" date="2001" name="Proc. Natl. Acad. Sci. U.S.A.">
        <title>The complete genome of the crenarchaeon Sulfolobus solfataricus P2.</title>
        <authorList>
            <person name="She Q."/>
            <person name="Singh R.K."/>
            <person name="Confalonieri F."/>
            <person name="Zivanovic Y."/>
            <person name="Allard G."/>
            <person name="Awayez M.J."/>
            <person name="Chan-Weiher C.C.-Y."/>
            <person name="Clausen I.G."/>
            <person name="Curtis B.A."/>
            <person name="De Moors A."/>
            <person name="Erauso G."/>
            <person name="Fletcher C."/>
            <person name="Gordon P.M.K."/>
            <person name="Heikamp-de Jong I."/>
            <person name="Jeffries A.C."/>
            <person name="Kozera C.J."/>
            <person name="Medina N."/>
            <person name="Peng X."/>
            <person name="Thi-Ngoc H.P."/>
            <person name="Redder P."/>
            <person name="Schenk M.E."/>
            <person name="Theriault C."/>
            <person name="Tolstrup N."/>
            <person name="Charlebois R.L."/>
            <person name="Doolittle W.F."/>
            <person name="Duguet M."/>
            <person name="Gaasterland T."/>
            <person name="Garrett R.A."/>
            <person name="Ragan M.A."/>
            <person name="Sensen C.W."/>
            <person name="Van der Oost J."/>
        </authorList>
    </citation>
    <scope>NUCLEOTIDE SEQUENCE [LARGE SCALE GENOMIC DNA]</scope>
    <source>
        <strain evidence="2">ATCC 35092 / DSM 1617 / JCM 11322 / P2</strain>
    </source>
</reference>
<organism evidence="1 2">
    <name type="scientific">Saccharolobus solfataricus (strain ATCC 35092 / DSM 1617 / JCM 11322 / P2)</name>
    <name type="common">Sulfolobus solfataricus</name>
    <dbReference type="NCBI Taxonomy" id="273057"/>
    <lineage>
        <taxon>Archaea</taxon>
        <taxon>Thermoproteota</taxon>
        <taxon>Thermoprotei</taxon>
        <taxon>Sulfolobales</taxon>
        <taxon>Sulfolobaceae</taxon>
        <taxon>Saccharolobus</taxon>
    </lineage>
</organism>
<dbReference type="Proteomes" id="UP000001974">
    <property type="component" value="Chromosome"/>
</dbReference>
<protein>
    <submittedName>
        <fullName evidence="1">Uncharacterized protein</fullName>
    </submittedName>
</protein>
<dbReference type="PIR" id="C90229">
    <property type="entry name" value="C90229"/>
</dbReference>
<gene>
    <name evidence="1" type="ordered locus">SSO0792</name>
</gene>
<dbReference type="EMBL" id="AE006641">
    <property type="protein sequence ID" value="AAK41090.1"/>
    <property type="molecule type" value="Genomic_DNA"/>
</dbReference>
<dbReference type="InParanoid" id="Q7LXI1"/>
<dbReference type="HOGENOM" id="CLU_157023_0_0_2"/>
<evidence type="ECO:0000313" key="2">
    <source>
        <dbReference type="Proteomes" id="UP000001974"/>
    </source>
</evidence>
<dbReference type="PaxDb" id="273057-SSO0792"/>
<dbReference type="AlphaFoldDB" id="Q7LXI1"/>
<dbReference type="GeneID" id="1455057"/>
<keyword evidence="2" id="KW-1185">Reference proteome</keyword>
<accession>Q7LXI1</accession>